<dbReference type="Gene3D" id="3.60.15.10">
    <property type="entry name" value="Ribonuclease Z/Hydroxyacylglutathione hydrolase-like"/>
    <property type="match status" value="1"/>
</dbReference>
<protein>
    <submittedName>
        <fullName evidence="2">Phosphoribosyl 1,2-cyclic phosphodiesterase</fullName>
    </submittedName>
</protein>
<evidence type="ECO:0000259" key="1">
    <source>
        <dbReference type="SMART" id="SM00849"/>
    </source>
</evidence>
<dbReference type="AlphaFoldDB" id="A0A1M6NA22"/>
<accession>A0A1M6NA22</accession>
<dbReference type="InterPro" id="IPR036866">
    <property type="entry name" value="RibonucZ/Hydroxyglut_hydro"/>
</dbReference>
<dbReference type="STRING" id="1121950.SAMN02745243_01756"/>
<feature type="domain" description="Metallo-beta-lactamase" evidence="1">
    <location>
        <begin position="11"/>
        <end position="169"/>
    </location>
</feature>
<dbReference type="SMART" id="SM00849">
    <property type="entry name" value="Lactamase_B"/>
    <property type="match status" value="1"/>
</dbReference>
<evidence type="ECO:0000313" key="2">
    <source>
        <dbReference type="EMBL" id="SHJ92600.1"/>
    </source>
</evidence>
<gene>
    <name evidence="2" type="ORF">SAMN02745243_01756</name>
</gene>
<dbReference type="Proteomes" id="UP000184301">
    <property type="component" value="Unassembled WGS sequence"/>
</dbReference>
<dbReference type="PANTHER" id="PTHR47619:SF1">
    <property type="entry name" value="EXODEOXYRIBONUCLEASE WALJ"/>
    <property type="match status" value="1"/>
</dbReference>
<keyword evidence="3" id="KW-1185">Reference proteome</keyword>
<proteinExistence type="predicted"/>
<dbReference type="EMBL" id="FQZY01000022">
    <property type="protein sequence ID" value="SHJ92600.1"/>
    <property type="molecule type" value="Genomic_DNA"/>
</dbReference>
<sequence>MRLCSIASGSSGNCIYVGSEHTHLLVDTGISKKRIDAGLKELDVKGEELDGILITHEHSDHIQGLGVFSRKYEIPIYATEGTIAGIRQYKSLGCMPDGLLHEVKVDQPFSLGDIEVEPFRISHDARQPSGYRLNSNDRSVAVATDLGIYDDYTVSKLRNLDAILLEANHDIHMLEVGPYPYPLKRRVMGDTGHLSNELSGRLLCDILHDNLKHIVLGHLSKENNYARLAYETVKLEVTLSDVDYKGEDLDITVAGRDTISDIFEL</sequence>
<name>A0A1M6NA22_9FIRM</name>
<dbReference type="SUPFAM" id="SSF56281">
    <property type="entry name" value="Metallo-hydrolase/oxidoreductase"/>
    <property type="match status" value="1"/>
</dbReference>
<dbReference type="InterPro" id="IPR001279">
    <property type="entry name" value="Metallo-B-lactamas"/>
</dbReference>
<dbReference type="Pfam" id="PF12706">
    <property type="entry name" value="Lactamase_B_2"/>
    <property type="match status" value="1"/>
</dbReference>
<dbReference type="OrthoDB" id="9781189at2"/>
<reference evidence="2 3" key="1">
    <citation type="submission" date="2016-11" db="EMBL/GenBank/DDBJ databases">
        <authorList>
            <person name="Jaros S."/>
            <person name="Januszkiewicz K."/>
            <person name="Wedrychowicz H."/>
        </authorList>
    </citation>
    <scope>NUCLEOTIDE SEQUENCE [LARGE SCALE GENOMIC DNA]</scope>
    <source>
        <strain evidence="2 3">DSM 15480</strain>
    </source>
</reference>
<evidence type="ECO:0000313" key="3">
    <source>
        <dbReference type="Proteomes" id="UP000184301"/>
    </source>
</evidence>
<dbReference type="PANTHER" id="PTHR47619">
    <property type="entry name" value="METALLO-HYDROLASE YYCJ-RELATED"/>
    <property type="match status" value="1"/>
</dbReference>
<dbReference type="InterPro" id="IPR052533">
    <property type="entry name" value="WalJ/YycJ-like"/>
</dbReference>
<organism evidence="2 3">
    <name type="scientific">Hespellia stercorisuis DSM 15480</name>
    <dbReference type="NCBI Taxonomy" id="1121950"/>
    <lineage>
        <taxon>Bacteria</taxon>
        <taxon>Bacillati</taxon>
        <taxon>Bacillota</taxon>
        <taxon>Clostridia</taxon>
        <taxon>Lachnospirales</taxon>
        <taxon>Lachnospiraceae</taxon>
        <taxon>Hespellia</taxon>
    </lineage>
</organism>
<dbReference type="RefSeq" id="WP_073108677.1">
    <property type="nucleotide sequence ID" value="NZ_FQZY01000022.1"/>
</dbReference>